<dbReference type="SUPFAM" id="SSF103473">
    <property type="entry name" value="MFS general substrate transporter"/>
    <property type="match status" value="1"/>
</dbReference>
<dbReference type="AlphaFoldDB" id="B0DV08"/>
<keyword evidence="1" id="KW-0812">Transmembrane</keyword>
<keyword evidence="1" id="KW-1133">Transmembrane helix</keyword>
<reference evidence="2 3" key="1">
    <citation type="journal article" date="2008" name="Nature">
        <title>The genome of Laccaria bicolor provides insights into mycorrhizal symbiosis.</title>
        <authorList>
            <person name="Martin F."/>
            <person name="Aerts A."/>
            <person name="Ahren D."/>
            <person name="Brun A."/>
            <person name="Danchin E.G.J."/>
            <person name="Duchaussoy F."/>
            <person name="Gibon J."/>
            <person name="Kohler A."/>
            <person name="Lindquist E."/>
            <person name="Pereda V."/>
            <person name="Salamov A."/>
            <person name="Shapiro H.J."/>
            <person name="Wuyts J."/>
            <person name="Blaudez D."/>
            <person name="Buee M."/>
            <person name="Brokstein P."/>
            <person name="Canbaeck B."/>
            <person name="Cohen D."/>
            <person name="Courty P.E."/>
            <person name="Coutinho P.M."/>
            <person name="Delaruelle C."/>
            <person name="Detter J.C."/>
            <person name="Deveau A."/>
            <person name="DiFazio S."/>
            <person name="Duplessis S."/>
            <person name="Fraissinet-Tachet L."/>
            <person name="Lucic E."/>
            <person name="Frey-Klett P."/>
            <person name="Fourrey C."/>
            <person name="Feussner I."/>
            <person name="Gay G."/>
            <person name="Grimwood J."/>
            <person name="Hoegger P.J."/>
            <person name="Jain P."/>
            <person name="Kilaru S."/>
            <person name="Labbe J."/>
            <person name="Lin Y.C."/>
            <person name="Legue V."/>
            <person name="Le Tacon F."/>
            <person name="Marmeisse R."/>
            <person name="Melayah D."/>
            <person name="Montanini B."/>
            <person name="Muratet M."/>
            <person name="Nehls U."/>
            <person name="Niculita-Hirzel H."/>
            <person name="Oudot-Le Secq M.P."/>
            <person name="Peter M."/>
            <person name="Quesneville H."/>
            <person name="Rajashekar B."/>
            <person name="Reich M."/>
            <person name="Rouhier N."/>
            <person name="Schmutz J."/>
            <person name="Yin T."/>
            <person name="Chalot M."/>
            <person name="Henrissat B."/>
            <person name="Kuees U."/>
            <person name="Lucas S."/>
            <person name="Van de Peer Y."/>
            <person name="Podila G.K."/>
            <person name="Polle A."/>
            <person name="Pukkila P.J."/>
            <person name="Richardson P.M."/>
            <person name="Rouze P."/>
            <person name="Sanders I.R."/>
            <person name="Stajich J.E."/>
            <person name="Tunlid A."/>
            <person name="Tuskan G."/>
            <person name="Grigoriev I.V."/>
        </authorList>
    </citation>
    <scope>NUCLEOTIDE SEQUENCE [LARGE SCALE GENOMIC DNA]</scope>
    <source>
        <strain evidence="3">S238N-H82 / ATCC MYA-4686</strain>
    </source>
</reference>
<evidence type="ECO:0000313" key="3">
    <source>
        <dbReference type="Proteomes" id="UP000001194"/>
    </source>
</evidence>
<dbReference type="STRING" id="486041.B0DV08"/>
<dbReference type="GO" id="GO:0005509">
    <property type="term" value="F:calcium ion binding"/>
    <property type="evidence" value="ECO:0007669"/>
    <property type="project" value="InterPro"/>
</dbReference>
<keyword evidence="1" id="KW-0472">Membrane</keyword>
<dbReference type="Gene3D" id="1.20.1250.20">
    <property type="entry name" value="MFS general substrate transporter like domains"/>
    <property type="match status" value="1"/>
</dbReference>
<evidence type="ECO:0000313" key="2">
    <source>
        <dbReference type="EMBL" id="EDR01633.1"/>
    </source>
</evidence>
<accession>B0DV08</accession>
<dbReference type="EMBL" id="DS547137">
    <property type="protein sequence ID" value="EDR01633.1"/>
    <property type="molecule type" value="Genomic_DNA"/>
</dbReference>
<feature type="transmembrane region" description="Helical" evidence="1">
    <location>
        <begin position="174"/>
        <end position="193"/>
    </location>
</feature>
<dbReference type="KEGG" id="lbc:LACBIDRAFT_394879"/>
<keyword evidence="3" id="KW-1185">Reference proteome</keyword>
<dbReference type="InParanoid" id="B0DV08"/>
<organism evidence="3">
    <name type="scientific">Laccaria bicolor (strain S238N-H82 / ATCC MYA-4686)</name>
    <name type="common">Bicoloured deceiver</name>
    <name type="synonym">Laccaria laccata var. bicolor</name>
    <dbReference type="NCBI Taxonomy" id="486041"/>
    <lineage>
        <taxon>Eukaryota</taxon>
        <taxon>Fungi</taxon>
        <taxon>Dikarya</taxon>
        <taxon>Basidiomycota</taxon>
        <taxon>Agaricomycotina</taxon>
        <taxon>Agaricomycetes</taxon>
        <taxon>Agaricomycetidae</taxon>
        <taxon>Agaricales</taxon>
        <taxon>Agaricineae</taxon>
        <taxon>Hydnangiaceae</taxon>
        <taxon>Laccaria</taxon>
    </lineage>
</organism>
<dbReference type="OrthoDB" id="3033099at2759"/>
<feature type="transmembrane region" description="Helical" evidence="1">
    <location>
        <begin position="115"/>
        <end position="137"/>
    </location>
</feature>
<evidence type="ECO:0000256" key="1">
    <source>
        <dbReference type="SAM" id="Phobius"/>
    </source>
</evidence>
<dbReference type="HOGENOM" id="CLU_1111566_0_0_1"/>
<name>B0DV08_LACBS</name>
<dbReference type="GeneID" id="6083344"/>
<dbReference type="Proteomes" id="UP000001194">
    <property type="component" value="Unassembled WGS sequence"/>
</dbReference>
<proteinExistence type="predicted"/>
<feature type="transmembrane region" description="Helical" evidence="1">
    <location>
        <begin position="205"/>
        <end position="226"/>
    </location>
</feature>
<sequence length="250" mass="27596">MYITGLHDDFEDALGFVGNLTFSMLSPTSHAYIFETVIRYLGSVHSTVMNPCLSGKVALRGCSCQVPSARQLIGTEKLHSEWRHAKILIGTCVCWFLLDISKCNMLETREWLGNVFFKISTGGIIIMALAMLPGYYATVLTIEILGRKWIQVQGFLLAALFHSGNPGWKVLYPWYGTIYCVLCFPSLTSGSTLRHTVTQQKYSQLGIVHGISAACGKIGAIIYALAFNTLSKRTGTHAILWSTLPPPLMP</sequence>
<protein>
    <submittedName>
        <fullName evidence="2">Inorganic phosphate transporter</fullName>
    </submittedName>
</protein>
<dbReference type="SUPFAM" id="SSF48225">
    <property type="entry name" value="Seven-hairpin glycosidases"/>
    <property type="match status" value="1"/>
</dbReference>
<dbReference type="GO" id="GO:0004571">
    <property type="term" value="F:mannosyl-oligosaccharide 1,2-alpha-mannosidase activity"/>
    <property type="evidence" value="ECO:0007669"/>
    <property type="project" value="InterPro"/>
</dbReference>
<gene>
    <name evidence="2" type="ORF">LACBIDRAFT_394879</name>
</gene>
<dbReference type="InterPro" id="IPR036026">
    <property type="entry name" value="Seven-hairpin_glycosidases"/>
</dbReference>
<dbReference type="RefSeq" id="XP_001887709.1">
    <property type="nucleotide sequence ID" value="XM_001887674.1"/>
</dbReference>
<dbReference type="GO" id="GO:0016020">
    <property type="term" value="C:membrane"/>
    <property type="evidence" value="ECO:0007669"/>
    <property type="project" value="InterPro"/>
</dbReference>
<dbReference type="InterPro" id="IPR036259">
    <property type="entry name" value="MFS_trans_sf"/>
</dbReference>